<sequence>MQPIVIRYPEGPVEAVVEADALDAALDLNRVMVRGPLFGVAAQGAGEAPRWRVVVAVEAGCPQQARDSLNSLFWFRAKDEAQNAVERRALLAAVARLERERVDELTVLGTRYRVVRAEEYAGLGRDGIEQPRPTDPEPAVPDWERGSRGPRIDDGLVLDPEAPVTPVLAAERLALRDLDYAGARYPEDVCSDSRQALTTHPDVMLLPPVFRVVEKDGAGGTQGWKVGSGVHVSAHEARRSLDFALAWFEPRRRGLIPWDTDDWTVDARTVAAEGSDPAAGELAEYVQAADRLRTERANQLEVRGTVYQICRARRLLRWGPDGPEGPRPSDTNSHPPAPIHPHLDEDGNVHFDHENDGT</sequence>
<name>A0A919EFT4_9ACTN</name>
<feature type="region of interest" description="Disordered" evidence="1">
    <location>
        <begin position="125"/>
        <end position="156"/>
    </location>
</feature>
<gene>
    <name evidence="2" type="ORF">GCM10010218_54200</name>
</gene>
<dbReference type="AlphaFoldDB" id="A0A919EFT4"/>
<dbReference type="RefSeq" id="WP_229891568.1">
    <property type="nucleotide sequence ID" value="NZ_BNBD01000014.1"/>
</dbReference>
<feature type="compositionally biased region" description="Basic and acidic residues" evidence="1">
    <location>
        <begin position="126"/>
        <end position="135"/>
    </location>
</feature>
<keyword evidence="3" id="KW-1185">Reference proteome</keyword>
<dbReference type="InterPro" id="IPR045998">
    <property type="entry name" value="DUF5954"/>
</dbReference>
<comment type="caution">
    <text evidence="2">The sequence shown here is derived from an EMBL/GenBank/DDBJ whole genome shotgun (WGS) entry which is preliminary data.</text>
</comment>
<evidence type="ECO:0000313" key="3">
    <source>
        <dbReference type="Proteomes" id="UP000638313"/>
    </source>
</evidence>
<feature type="compositionally biased region" description="Basic and acidic residues" evidence="1">
    <location>
        <begin position="142"/>
        <end position="154"/>
    </location>
</feature>
<dbReference type="EMBL" id="BNBD01000014">
    <property type="protein sequence ID" value="GHF65786.1"/>
    <property type="molecule type" value="Genomic_DNA"/>
</dbReference>
<feature type="region of interest" description="Disordered" evidence="1">
    <location>
        <begin position="317"/>
        <end position="358"/>
    </location>
</feature>
<dbReference type="Proteomes" id="UP000638313">
    <property type="component" value="Unassembled WGS sequence"/>
</dbReference>
<evidence type="ECO:0008006" key="4">
    <source>
        <dbReference type="Google" id="ProtNLM"/>
    </source>
</evidence>
<organism evidence="2 3">
    <name type="scientific">Streptomyces mashuensis</name>
    <dbReference type="NCBI Taxonomy" id="33904"/>
    <lineage>
        <taxon>Bacteria</taxon>
        <taxon>Bacillati</taxon>
        <taxon>Actinomycetota</taxon>
        <taxon>Actinomycetes</taxon>
        <taxon>Kitasatosporales</taxon>
        <taxon>Streptomycetaceae</taxon>
        <taxon>Streptomyces</taxon>
    </lineage>
</organism>
<evidence type="ECO:0000256" key="1">
    <source>
        <dbReference type="SAM" id="MobiDB-lite"/>
    </source>
</evidence>
<protein>
    <recommendedName>
        <fullName evidence="4">LigA protein</fullName>
    </recommendedName>
</protein>
<feature type="compositionally biased region" description="Basic and acidic residues" evidence="1">
    <location>
        <begin position="341"/>
        <end position="358"/>
    </location>
</feature>
<reference evidence="2" key="2">
    <citation type="submission" date="2020-09" db="EMBL/GenBank/DDBJ databases">
        <authorList>
            <person name="Sun Q."/>
            <person name="Ohkuma M."/>
        </authorList>
    </citation>
    <scope>NUCLEOTIDE SEQUENCE</scope>
    <source>
        <strain evidence="2">JCM 4059</strain>
    </source>
</reference>
<reference evidence="2" key="1">
    <citation type="journal article" date="2014" name="Int. J. Syst. Evol. Microbiol.">
        <title>Complete genome sequence of Corynebacterium casei LMG S-19264T (=DSM 44701T), isolated from a smear-ripened cheese.</title>
        <authorList>
            <consortium name="US DOE Joint Genome Institute (JGI-PGF)"/>
            <person name="Walter F."/>
            <person name="Albersmeier A."/>
            <person name="Kalinowski J."/>
            <person name="Ruckert C."/>
        </authorList>
    </citation>
    <scope>NUCLEOTIDE SEQUENCE</scope>
    <source>
        <strain evidence="2">JCM 4059</strain>
    </source>
</reference>
<accession>A0A919EFT4</accession>
<dbReference type="Pfam" id="PF19379">
    <property type="entry name" value="DUF5954"/>
    <property type="match status" value="1"/>
</dbReference>
<proteinExistence type="predicted"/>
<evidence type="ECO:0000313" key="2">
    <source>
        <dbReference type="EMBL" id="GHF65786.1"/>
    </source>
</evidence>